<reference evidence="2 3" key="1">
    <citation type="submission" date="2017-10" db="EMBL/GenBank/DDBJ databases">
        <title>The draft genome sequence of Williamsia sp. BULT 1.1 isolated from the semi-arid grassland soils from South Africa.</title>
        <authorList>
            <person name="Kabwe M.H."/>
            <person name="Govender N."/>
            <person name="Mutseka Lunga P."/>
            <person name="Vikram S."/>
            <person name="Makhalanyane T.P."/>
        </authorList>
    </citation>
    <scope>NUCLEOTIDE SEQUENCE [LARGE SCALE GENOMIC DNA]</scope>
    <source>
        <strain evidence="2 3">BULT 1.1</strain>
    </source>
</reference>
<evidence type="ECO:0000313" key="2">
    <source>
        <dbReference type="EMBL" id="PHV64776.1"/>
    </source>
</evidence>
<dbReference type="Proteomes" id="UP000225108">
    <property type="component" value="Unassembled WGS sequence"/>
</dbReference>
<keyword evidence="1" id="KW-1133">Transmembrane helix</keyword>
<dbReference type="Pfam" id="PF09656">
    <property type="entry name" value="PGPGW"/>
    <property type="match status" value="1"/>
</dbReference>
<protein>
    <submittedName>
        <fullName evidence="2">TIGR02611 family protein</fullName>
    </submittedName>
</protein>
<dbReference type="EMBL" id="PEBD01000012">
    <property type="protein sequence ID" value="PHV64776.1"/>
    <property type="molecule type" value="Genomic_DNA"/>
</dbReference>
<feature type="transmembrane region" description="Helical" evidence="1">
    <location>
        <begin position="64"/>
        <end position="82"/>
    </location>
</feature>
<proteinExistence type="predicted"/>
<name>A0A2G3PGE8_WILMA</name>
<keyword evidence="1" id="KW-0472">Membrane</keyword>
<dbReference type="InterPro" id="IPR019099">
    <property type="entry name" value="Uncharacterised_PGPGW_TM"/>
</dbReference>
<evidence type="ECO:0000313" key="3">
    <source>
        <dbReference type="Proteomes" id="UP000225108"/>
    </source>
</evidence>
<feature type="transmembrane region" description="Helical" evidence="1">
    <location>
        <begin position="37"/>
        <end position="58"/>
    </location>
</feature>
<sequence>MPDDAKVDADEERSQGGILSAIGNKRDQIREQRRLNLIYRCCVGVVGTGVLLVGIAAIPYPGPGWLIVFAGLGILASEFDWARRLLQFARSKYDAWMDWIKKQHWTVQAAFAILTCAIVLLTLWLLGALEMAAGWIGLDWSWLKSPIL</sequence>
<comment type="caution">
    <text evidence="2">The sequence shown here is derived from an EMBL/GenBank/DDBJ whole genome shotgun (WGS) entry which is preliminary data.</text>
</comment>
<feature type="transmembrane region" description="Helical" evidence="1">
    <location>
        <begin position="109"/>
        <end position="138"/>
    </location>
</feature>
<gene>
    <name evidence="2" type="ORF">CSW57_23725</name>
</gene>
<dbReference type="RefSeq" id="WP_099385085.1">
    <property type="nucleotide sequence ID" value="NZ_PEBD01000012.1"/>
</dbReference>
<accession>A0A2G3PGE8</accession>
<dbReference type="NCBIfam" id="TIGR02611">
    <property type="entry name" value="TIGR02611 family protein"/>
    <property type="match status" value="1"/>
</dbReference>
<dbReference type="AlphaFoldDB" id="A0A2G3PGE8"/>
<dbReference type="InterPro" id="IPR013434">
    <property type="entry name" value="CHP02611"/>
</dbReference>
<organism evidence="2 3">
    <name type="scientific">Williamsia marianensis</name>
    <dbReference type="NCBI Taxonomy" id="85044"/>
    <lineage>
        <taxon>Bacteria</taxon>
        <taxon>Bacillati</taxon>
        <taxon>Actinomycetota</taxon>
        <taxon>Actinomycetes</taxon>
        <taxon>Mycobacteriales</taxon>
        <taxon>Nocardiaceae</taxon>
        <taxon>Williamsia</taxon>
    </lineage>
</organism>
<keyword evidence="1" id="KW-0812">Transmembrane</keyword>
<evidence type="ECO:0000256" key="1">
    <source>
        <dbReference type="SAM" id="Phobius"/>
    </source>
</evidence>